<feature type="compositionally biased region" description="Low complexity" evidence="10">
    <location>
        <begin position="2615"/>
        <end position="2625"/>
    </location>
</feature>
<evidence type="ECO:0000256" key="8">
    <source>
        <dbReference type="ARBA" id="ARBA00029443"/>
    </source>
</evidence>
<gene>
    <name evidence="14" type="ORF">CNMCM7691_001819</name>
</gene>
<feature type="region of interest" description="Disordered" evidence="10">
    <location>
        <begin position="2606"/>
        <end position="2625"/>
    </location>
</feature>
<keyword evidence="4" id="KW-0489">Methyltransferase</keyword>
<dbReference type="Pfam" id="PF00668">
    <property type="entry name" value="Condensation"/>
    <property type="match status" value="1"/>
</dbReference>
<dbReference type="PANTHER" id="PTHR43775">
    <property type="entry name" value="FATTY ACID SYNTHASE"/>
    <property type="match status" value="1"/>
</dbReference>
<dbReference type="Proteomes" id="UP000641853">
    <property type="component" value="Unassembled WGS sequence"/>
</dbReference>
<dbReference type="PROSITE" id="PS00455">
    <property type="entry name" value="AMP_BINDING"/>
    <property type="match status" value="1"/>
</dbReference>
<dbReference type="SUPFAM" id="SSF51735">
    <property type="entry name" value="NAD(P)-binding Rossmann-fold domains"/>
    <property type="match status" value="2"/>
</dbReference>
<dbReference type="InterPro" id="IPR016036">
    <property type="entry name" value="Malonyl_transacylase_ACP-bd"/>
</dbReference>
<dbReference type="GO" id="GO:0006633">
    <property type="term" value="P:fatty acid biosynthetic process"/>
    <property type="evidence" value="ECO:0007669"/>
    <property type="project" value="InterPro"/>
</dbReference>
<dbReference type="Gene3D" id="3.40.50.150">
    <property type="entry name" value="Vaccinia Virus protein VP39"/>
    <property type="match status" value="1"/>
</dbReference>
<dbReference type="Pfam" id="PF08659">
    <property type="entry name" value="KR"/>
    <property type="match status" value="1"/>
</dbReference>
<dbReference type="InterPro" id="IPR014043">
    <property type="entry name" value="Acyl_transferase_dom"/>
</dbReference>
<dbReference type="Pfam" id="PF08242">
    <property type="entry name" value="Methyltransf_12"/>
    <property type="match status" value="1"/>
</dbReference>
<dbReference type="InterPro" id="IPR057326">
    <property type="entry name" value="KR_dom"/>
</dbReference>
<dbReference type="InterPro" id="IPR000873">
    <property type="entry name" value="AMP-dep_synth/lig_dom"/>
</dbReference>
<dbReference type="GO" id="GO:0004312">
    <property type="term" value="F:fatty acid synthase activity"/>
    <property type="evidence" value="ECO:0007669"/>
    <property type="project" value="TreeGrafter"/>
</dbReference>
<dbReference type="Pfam" id="PF14765">
    <property type="entry name" value="PS-DH"/>
    <property type="match status" value="1"/>
</dbReference>
<keyword evidence="5" id="KW-0808">Transferase</keyword>
<evidence type="ECO:0000256" key="2">
    <source>
        <dbReference type="ARBA" id="ARBA00022553"/>
    </source>
</evidence>
<keyword evidence="3" id="KW-0436">Ligase</keyword>
<dbReference type="Gene3D" id="3.40.50.720">
    <property type="entry name" value="NAD(P)-binding Rossmann-like Domain"/>
    <property type="match status" value="2"/>
</dbReference>
<feature type="domain" description="PKS/mFAS DH" evidence="13">
    <location>
        <begin position="944"/>
        <end position="1246"/>
    </location>
</feature>
<evidence type="ECO:0000256" key="10">
    <source>
        <dbReference type="SAM" id="MobiDB-lite"/>
    </source>
</evidence>
<dbReference type="InterPro" id="IPR009081">
    <property type="entry name" value="PP-bd_ACP"/>
</dbReference>
<dbReference type="GO" id="GO:0009403">
    <property type="term" value="P:toxin biosynthetic process"/>
    <property type="evidence" value="ECO:0007669"/>
    <property type="project" value="UniProtKB-ARBA"/>
</dbReference>
<dbReference type="InterPro" id="IPR020807">
    <property type="entry name" value="PKS_DH"/>
</dbReference>
<feature type="active site" description="Proton acceptor; for dehydratase activity" evidence="9">
    <location>
        <position position="976"/>
    </location>
</feature>
<feature type="active site" description="Proton donor; for dehydratase activity" evidence="9">
    <location>
        <position position="1154"/>
    </location>
</feature>
<dbReference type="InterPro" id="IPR001242">
    <property type="entry name" value="Condensation_dom"/>
</dbReference>
<dbReference type="InterPro" id="IPR049552">
    <property type="entry name" value="PKS_DH_N"/>
</dbReference>
<feature type="domain" description="Carrier" evidence="11">
    <location>
        <begin position="2395"/>
        <end position="2473"/>
    </location>
</feature>
<feature type="region of interest" description="C-terminal hotdog fold" evidence="9">
    <location>
        <begin position="1093"/>
        <end position="1246"/>
    </location>
</feature>
<organism evidence="14 15">
    <name type="scientific">Aspergillus felis</name>
    <dbReference type="NCBI Taxonomy" id="1287682"/>
    <lineage>
        <taxon>Eukaryota</taxon>
        <taxon>Fungi</taxon>
        <taxon>Dikarya</taxon>
        <taxon>Ascomycota</taxon>
        <taxon>Pezizomycotina</taxon>
        <taxon>Eurotiomycetes</taxon>
        <taxon>Eurotiomycetidae</taxon>
        <taxon>Eurotiales</taxon>
        <taxon>Aspergillaceae</taxon>
        <taxon>Aspergillus</taxon>
        <taxon>Aspergillus subgen. Fumigati</taxon>
    </lineage>
</organism>
<dbReference type="PROSITE" id="PS00606">
    <property type="entry name" value="KS3_1"/>
    <property type="match status" value="1"/>
</dbReference>
<dbReference type="InterPro" id="IPR020841">
    <property type="entry name" value="PKS_Beta-ketoAc_synthase_dom"/>
</dbReference>
<feature type="region of interest" description="N-terminal hotdog fold" evidence="9">
    <location>
        <begin position="944"/>
        <end position="1078"/>
    </location>
</feature>
<dbReference type="Pfam" id="PF02801">
    <property type="entry name" value="Ketoacyl-synt_C"/>
    <property type="match status" value="1"/>
</dbReference>
<dbReference type="PROSITE" id="PS52004">
    <property type="entry name" value="KS3_2"/>
    <property type="match status" value="1"/>
</dbReference>
<dbReference type="InterPro" id="IPR013120">
    <property type="entry name" value="FAR_NAD-bd"/>
</dbReference>
<feature type="region of interest" description="Disordered" evidence="10">
    <location>
        <begin position="2477"/>
        <end position="2557"/>
    </location>
</feature>
<dbReference type="InterPro" id="IPR032821">
    <property type="entry name" value="PKS_assoc"/>
</dbReference>
<keyword evidence="1" id="KW-0596">Phosphopantetheine</keyword>
<dbReference type="CDD" id="cd02440">
    <property type="entry name" value="AdoMet_MTases"/>
    <property type="match status" value="1"/>
</dbReference>
<dbReference type="Pfam" id="PF00501">
    <property type="entry name" value="AMP-binding"/>
    <property type="match status" value="1"/>
</dbReference>
<evidence type="ECO:0000256" key="9">
    <source>
        <dbReference type="PROSITE-ProRule" id="PRU01363"/>
    </source>
</evidence>
<dbReference type="Pfam" id="PF07993">
    <property type="entry name" value="NAD_binding_4"/>
    <property type="match status" value="1"/>
</dbReference>
<keyword evidence="15" id="KW-1185">Reference proteome</keyword>
<dbReference type="Gene3D" id="3.40.366.10">
    <property type="entry name" value="Malonyl-Coenzyme A Acyl Carrier Protein, domain 2"/>
    <property type="match status" value="1"/>
</dbReference>
<dbReference type="Gene3D" id="3.40.50.12780">
    <property type="entry name" value="N-terminal domain of ligase-like"/>
    <property type="match status" value="1"/>
</dbReference>
<dbReference type="SUPFAM" id="SSF53335">
    <property type="entry name" value="S-adenosyl-L-methionine-dependent methyltransferases"/>
    <property type="match status" value="1"/>
</dbReference>
<dbReference type="InterPro" id="IPR029063">
    <property type="entry name" value="SAM-dependent_MTases_sf"/>
</dbReference>
<reference evidence="14" key="1">
    <citation type="submission" date="2020-06" db="EMBL/GenBank/DDBJ databases">
        <title>Draft genome sequences of strains closely related to Aspergillus parafelis and Aspergillus hiratsukae.</title>
        <authorList>
            <person name="Dos Santos R.A.C."/>
            <person name="Rivero-Menendez O."/>
            <person name="Steenwyk J.L."/>
            <person name="Mead M.E."/>
            <person name="Goldman G.H."/>
            <person name="Alastruey-Izquierdo A."/>
            <person name="Rokas A."/>
        </authorList>
    </citation>
    <scope>NUCLEOTIDE SEQUENCE</scope>
    <source>
        <strain evidence="14">CNM-CM7691</strain>
    </source>
</reference>
<protein>
    <submittedName>
        <fullName evidence="14">Uncharacterized protein</fullName>
    </submittedName>
</protein>
<keyword evidence="7" id="KW-0511">Multifunctional enzyme</keyword>
<evidence type="ECO:0000256" key="1">
    <source>
        <dbReference type="ARBA" id="ARBA00022450"/>
    </source>
</evidence>
<dbReference type="CDD" id="cd00833">
    <property type="entry name" value="PKS"/>
    <property type="match status" value="1"/>
</dbReference>
<dbReference type="InterPro" id="IPR018201">
    <property type="entry name" value="Ketoacyl_synth_AS"/>
</dbReference>
<dbReference type="SMART" id="SM00822">
    <property type="entry name" value="PKS_KR"/>
    <property type="match status" value="1"/>
</dbReference>
<dbReference type="Gene3D" id="3.10.129.110">
    <property type="entry name" value="Polyketide synthase dehydratase"/>
    <property type="match status" value="1"/>
</dbReference>
<dbReference type="SMART" id="SM00823">
    <property type="entry name" value="PKS_PP"/>
    <property type="match status" value="2"/>
</dbReference>
<proteinExistence type="inferred from homology"/>
<evidence type="ECO:0000256" key="7">
    <source>
        <dbReference type="ARBA" id="ARBA00023268"/>
    </source>
</evidence>
<dbReference type="GO" id="GO:0004315">
    <property type="term" value="F:3-oxoacyl-[acyl-carrier-protein] synthase activity"/>
    <property type="evidence" value="ECO:0007669"/>
    <property type="project" value="InterPro"/>
</dbReference>
<comment type="caution">
    <text evidence="14">The sequence shown here is derived from an EMBL/GenBank/DDBJ whole genome shotgun (WGS) entry which is preliminary data.</text>
</comment>
<dbReference type="SUPFAM" id="SSF52151">
    <property type="entry name" value="FabD/lysophospholipase-like"/>
    <property type="match status" value="1"/>
</dbReference>
<dbReference type="InterPro" id="IPR020845">
    <property type="entry name" value="AMP-binding_CS"/>
</dbReference>
<dbReference type="GO" id="GO:0031177">
    <property type="term" value="F:phosphopantetheine binding"/>
    <property type="evidence" value="ECO:0007669"/>
    <property type="project" value="InterPro"/>
</dbReference>
<dbReference type="SMART" id="SM00825">
    <property type="entry name" value="PKS_KS"/>
    <property type="match status" value="1"/>
</dbReference>
<dbReference type="InterPro" id="IPR042099">
    <property type="entry name" value="ANL_N_sf"/>
</dbReference>
<dbReference type="Pfam" id="PF16197">
    <property type="entry name" value="KAsynt_C_assoc"/>
    <property type="match status" value="1"/>
</dbReference>
<dbReference type="PROSITE" id="PS52019">
    <property type="entry name" value="PKS_MFAS_DH"/>
    <property type="match status" value="1"/>
</dbReference>
<evidence type="ECO:0000313" key="15">
    <source>
        <dbReference type="Proteomes" id="UP000641853"/>
    </source>
</evidence>
<dbReference type="Gene3D" id="3.30.300.30">
    <property type="match status" value="1"/>
</dbReference>
<dbReference type="InterPro" id="IPR049900">
    <property type="entry name" value="PKS_mFAS_DH"/>
</dbReference>
<dbReference type="InterPro" id="IPR001227">
    <property type="entry name" value="Ac_transferase_dom_sf"/>
</dbReference>
<dbReference type="SMART" id="SM00826">
    <property type="entry name" value="PKS_DH"/>
    <property type="match status" value="1"/>
</dbReference>
<sequence length="4049" mass="447269">MVSSLRFPEPIAIIGSGCRFPGGCDTPSKLWELLRNPRDLLKEIPENRFSADSFYHPDNAHHGTSNVRHSYLLEEDLRRFDAQFFGISPIEANAVDPQQRLLLETVYESLESAGLSIQQLQGSDTAVYVGVMSADFTDMIGRDTETFPTYFATGTARSILSNRLSYFFDWHGPSLTIDTACSSSLIAMHQAVQTLRSGDSSLAVVAGSNLILGPEQYIAESKLQMLSPTGRSRMWDAAVDGYARGEGVAAIVLKPLSQAVADGDDIECIIRETGVNQDGKTPGITMPSATAQAALIRSTYAKAGLDLSRRSDRPQYFEAHGTGTPAGDPIEARAISTAFFGSDLSFSPDSKDDTLFVGSIKTVIGHTEGTAGLAAVIKASLALQSGIIPPNRLLEQLNPAIRPFYDNLQILSAAEDWPQLPPGGVRRVSVNSFGFGGANSHAILESYEPSISSPGPASDIAFTPFAFSAGSESALLASLRVYRDFLSTRSDIRMNQLSWNLSSRRSIHTSRLAIAASTKDDLVVKLDEIVESYGKSDTSLDLSHRKPHTDELRILGIFTGQGAQWARMGAELIEKSPAASKIIDALQRSLQALPAHDRPTWSLRKQILATASSSLIGTASISQPLCTAIQIMLVDMLREAGIRFTAVVGHSSGEIGAAYAAGCLSAEDAIRVAYYRGLHLKSATQQGLMLAVGTTFEDAKELCDLPTFSGRVCVAASNSPTSVTLSGDADAIEEIKVVFDEEKKFTRLLKVDRAYHSHHMQVCVEPYVQSLRQCQIQFTLPHKDRCAWISSVFVQDILEVSENVADCYWASNLASPVMFAEALQLLLAREGTFDLAVEVGPHPALNGPASQTIQDALGHSIPYTGVLHRGNNDVEAFSTALGFIWTTFGKAAVDFARFSKFVSESPDQPRVLKGLPTYQWDHSRTFWHESRVSRAFRTRKDIPNELLGRQVMDGAPDQLRWRNILRPKEMAWLDGHQVQGQIVFPCAGYVSASVEASMRLAQGQNVQSIELEDFVVGQAIVFNDDNSEVETLITLTDIVRHEQAIFTRFSFYSCPTNTETLELFSHASCRLRVNIGESITDLLQSQEEADFMLLDVDSDRFYNALAQLGFGYSGPFRALTGLKRKLGIATGFIENSPPSVNHIQPLLIHPATLDAAIQSIMLAYCYPGDSMLRSIHLPTGIEKLTVNPVNCLKFAGQSVQVPFGSTASSDNSRSLQGDVSIYSLDGSRAIQLEGLQTQPLSSPTEASDLNIFTELVWGVDRPDCDEILRTTKVQDLNSDLLFSLERVAYFYLKHLDENVPARERNGLEWHHKRLFEYVDHVLSNVARGVNRFARPEWAGDSKDVILDIFNRYPDNIDLRLMRAVGENLPAVVRGQLTMLEPMVQDNMLNDFYVVAHGMPCYTKYLAAVASQISHRYPHMNVLEIGAGTGGATKSFLKELGEGFSTYTFTDISSGFFEKASQVFGSYSSKMSFKVLDIEKDTESQGFAPHSFDVVIASLVLHATRDLAHTVRNVRQLLKPGGYLLLLEITENEQMRFGLIFGGLPGWWLGYDDKRPLSPCVGLDKWSEVLRDNGFSGIDSAIPHHDTLPVPLSVVVSQAVDERVQCLQSPLLSNYRTTVISRLTVIGGGGAKSAQLTKAVTQLIRPQCGQIRAVDSLHEIRAEDLPVGGSVLCLTDIDEPVFKSMDADKLRGFQEIFKQSKNVLWITQGSRSGDPYARVVVGFARTMVLEMLHLRLQLLDVSPGSIPDPKPIAEAMLRLEVTGTWEDAGTDDGHILYSVEPELSLEDGKYSVPRFKLNEEQNTRYNSSRRSIQYEQSIRDTPVKLVYRDNTVCLLELPESSTNAILEPSIKCVEFDVTYSINKAVEVLPGCYLFSIVGKDRDTGEQFIALSPDQSSRVRLPRSLLMPQANSADEEKTLQVFYNELLAHSIMRDVPYDSDVVVLDPSLALADGLENVAREKGVNLALWTTNAGRTMSHWTYLHPKASRTEIGKILSSKVTCFLNMGTNDSLSARVIACLPHFTQVKSEGSLTTLTGHLTPNVLSDVRLLLSDIGHALRTRRHFRSLDLSTVSLKEIVARPSVSDTCLIKWADDSLVAPVTVEPIETKVHFRSDRTYWLVGLTGGLGLSLCEWMAQQGARYIVLSSRSPKVDGRWVNKMKAMGVTVEVMANDISQRDSVQSVYRRVCQELPPIAGVAQGAMVLHDTMFLDLDMERMNKVLLPKVKGSTYLEEIFRDTELEFFVFFSSMAAVTGNPGQSAYAAANMFMASLANQRRQRGLNASAVHIGAIFGNGYVTRELTLAQQEFLRKVGNLWLSEHDFRRLFAEALYAGRHHRGRSHELSTGLKIIDSDESQAITWFNNPMFQHCIKKTGRTELVAEGSTSGAPVKVRLLEAVSPADVYDIISDAFVMKLKTNLQGEDDRPIAGLTADTLGIDSLVAVDIRSWFIKELHVEIPVLKILSGATVGEILVQAQELLPKELTPKLDPNATSKPSKPKQTVQRPQHSKQSIMAQNDFSNSASVPSQQLSVAEANASTLGHSTHSRHEIDPPTATPSPDATKTVSSVIVENVSENSDSSLQASATIDLSPDSKHRLDQEVLISSMSSSSWSEIDESEGKTELSSSKSSTTTGHIIPKTIAVEPKKSVPISFAQSRFWFLRHYLKDPSTFNITVSIRLHGPLRVDDFARAVQVIGQRHEALRTRFVTDDTQGTTKQEVLAASSLTLEQRAISGDDEVDEIYQEIRGYVFKVEEGENMRILLLQTSSVSFQLIIAYHHINMDGASLEVLLGDLQMAYESKFLSPRILQYADFSEQQRREYQAGEWADDLAFWKREFEVIPSPLPLLPMARTSARATLKTYETHTTEYRIDSALLESIQATCDRMKVTAFHFHLAVFYTMLIRLVDAEHLSIGISSANRYRKDMLQSVGLYLNLLPLHFTPQMDHTFTNILHIVREKSLNAFAHSKVPFDVIVNELGVPRSASHSPLFQVLVNYRAGVSESRTFCSCDSTATAFEQGQAPYDVSLDIIDNPDGECHVIIAGQSVLYDAQHVDVLGRVYRNLLTVFARNPALRLDVPALYEAKEVKRSIKLGHGSVYKYKWPETIPERIDIMVQRYGTHVALIDGNGRKTTYTQMDQRVNSLAMALLERGAGHGSRIGVFMEPRSDWICSLLAILRLDAIYIPLDSRMGLDRLATVAQDCKPDMVLVDNISAPDFASLKTSGSSVNVDQIFSRSNESKVPNAARPSSTAVIMYTSGSTGVPKGIVMQHQTFRNNIETSTDKWDFREGSDIALQQSSYSFDMSLSQTFLALSNGGTLRIVPKQLRGDPQAISSLIATEGITFTEATPSEYISWLRYGDTDGLRHSSWRIVVSGGEPVTDTLTLGFRQLEKSDLELIDCYGPTEITFCSHSRRVSYDGDDNTTSPGFQTWPNYSVYIVDRYMKPVPAGIPGQVILGGAGVVAGYLHSELDTSGFARNQFMSAEFLENGWTRMHRTGDSGRLTHDGKLILGGRIAGDTQVKLRGIRIELQEVESAIVNSANGKIVDAVVLVRKSAATGSEALIAYVTLRGADEGDKDKEPLEQIRQQLPLPQYMRPAVIIPLDRMPITSSNKIDRLALKSLPLPPVLQTGETELHTDESPSIAKMREVWANVIPKEILAHFQLRPSSDYFHVGGDSMLLVRLQSEINKVFNTTISLFQLFDASTLEGMASLVADSGSTQEKVAVDWESETAVSPNLLQVPATKRFSAHPAVVVLTGATGFLGRAILNRLLKDCSVQKIHCLAVRRDPSSLPEEFQSPKVIIHRGDLTLPQFGLTDRRVADIFAESDAVIHNGADVSFLKSYQSLKPANVEATKELVRLSIPYRLSFHYISTASVTHLTGQENFDQSSVSGFVPSLDDGYVASKWASERYLEKVSHQCGLPIWIHRPSSITGDGAPETDMMANLLRYSRALRAIPQTEGWTGWLDFVSADRVAMRIADEVYEDYSWPGTVKYLYESGDREIPLSDLKGVLERETGDTFEDVPLSEWVSRAEGQGLHPLLGEYLQNISGMPLLLPRLVQQGDLF</sequence>
<evidence type="ECO:0000313" key="14">
    <source>
        <dbReference type="EMBL" id="KAF7182339.1"/>
    </source>
</evidence>
<dbReference type="InterPro" id="IPR045851">
    <property type="entry name" value="AMP-bd_C_sf"/>
</dbReference>
<dbReference type="GO" id="GO:0032259">
    <property type="term" value="P:methylation"/>
    <property type="evidence" value="ECO:0007669"/>
    <property type="project" value="UniProtKB-KW"/>
</dbReference>
<feature type="domain" description="Ketosynthase family 3 (KS3)" evidence="12">
    <location>
        <begin position="8"/>
        <end position="446"/>
    </location>
</feature>
<dbReference type="Pfam" id="PF21089">
    <property type="entry name" value="PKS_DH_N"/>
    <property type="match status" value="1"/>
</dbReference>
<dbReference type="SUPFAM" id="SSF55048">
    <property type="entry name" value="Probable ACP-binding domain of malonyl-CoA ACP transacylase"/>
    <property type="match status" value="1"/>
</dbReference>
<dbReference type="Gene3D" id="3.30.559.10">
    <property type="entry name" value="Chloramphenicol acetyltransferase-like domain"/>
    <property type="match status" value="1"/>
</dbReference>
<dbReference type="InterPro" id="IPR014031">
    <property type="entry name" value="Ketoacyl_synth_C"/>
</dbReference>
<dbReference type="InterPro" id="IPR013217">
    <property type="entry name" value="Methyltransf_12"/>
</dbReference>
<dbReference type="InterPro" id="IPR020806">
    <property type="entry name" value="PKS_PP-bd"/>
</dbReference>
<dbReference type="SMART" id="SM00827">
    <property type="entry name" value="PKS_AT"/>
    <property type="match status" value="1"/>
</dbReference>
<dbReference type="InterPro" id="IPR023213">
    <property type="entry name" value="CAT-like_dom_sf"/>
</dbReference>
<accession>A0A8H6VBQ2</accession>
<dbReference type="InterPro" id="IPR013968">
    <property type="entry name" value="PKS_KR"/>
</dbReference>
<dbReference type="InterPro" id="IPR016039">
    <property type="entry name" value="Thiolase-like"/>
</dbReference>
<dbReference type="PANTHER" id="PTHR43775:SF20">
    <property type="entry name" value="HYBRID PKS-NRPS SYNTHETASE APDA"/>
    <property type="match status" value="1"/>
</dbReference>
<dbReference type="GO" id="GO:0008168">
    <property type="term" value="F:methyltransferase activity"/>
    <property type="evidence" value="ECO:0007669"/>
    <property type="project" value="UniProtKB-KW"/>
</dbReference>
<keyword evidence="2" id="KW-0597">Phosphoprotein</keyword>
<dbReference type="FunFam" id="3.40.47.10:FF:000019">
    <property type="entry name" value="Polyketide synthase type I"/>
    <property type="match status" value="1"/>
</dbReference>
<dbReference type="InterPro" id="IPR049551">
    <property type="entry name" value="PKS_DH_C"/>
</dbReference>
<name>A0A8H6VBQ2_9EURO</name>
<dbReference type="SUPFAM" id="SSF53901">
    <property type="entry name" value="Thiolase-like"/>
    <property type="match status" value="1"/>
</dbReference>
<dbReference type="PROSITE" id="PS50075">
    <property type="entry name" value="CARRIER"/>
    <property type="match status" value="2"/>
</dbReference>
<dbReference type="SUPFAM" id="SSF47336">
    <property type="entry name" value="ACP-like"/>
    <property type="match status" value="1"/>
</dbReference>
<dbReference type="InterPro" id="IPR050091">
    <property type="entry name" value="PKS_NRPS_Biosynth_Enz"/>
</dbReference>
<dbReference type="Gene3D" id="3.30.559.30">
    <property type="entry name" value="Nonribosomal peptide synthetase, condensation domain"/>
    <property type="match status" value="1"/>
</dbReference>
<evidence type="ECO:0000259" key="11">
    <source>
        <dbReference type="PROSITE" id="PS50075"/>
    </source>
</evidence>
<dbReference type="InterPro" id="IPR042104">
    <property type="entry name" value="PKS_dehydratase_sf"/>
</dbReference>
<dbReference type="InterPro" id="IPR036736">
    <property type="entry name" value="ACP-like_sf"/>
</dbReference>
<dbReference type="InterPro" id="IPR016035">
    <property type="entry name" value="Acyl_Trfase/lysoPLipase"/>
</dbReference>
<dbReference type="Gene3D" id="1.10.1200.10">
    <property type="entry name" value="ACP-like"/>
    <property type="match status" value="1"/>
</dbReference>
<dbReference type="Gene3D" id="3.40.47.10">
    <property type="match status" value="1"/>
</dbReference>
<evidence type="ECO:0000256" key="4">
    <source>
        <dbReference type="ARBA" id="ARBA00022603"/>
    </source>
</evidence>
<keyword evidence="6" id="KW-0677">Repeat</keyword>
<dbReference type="EMBL" id="JACBAG010001782">
    <property type="protein sequence ID" value="KAF7182339.1"/>
    <property type="molecule type" value="Genomic_DNA"/>
</dbReference>
<dbReference type="InterPro" id="IPR036291">
    <property type="entry name" value="NAD(P)-bd_dom_sf"/>
</dbReference>
<dbReference type="SUPFAM" id="SSF52777">
    <property type="entry name" value="CoA-dependent acyltransferases"/>
    <property type="match status" value="2"/>
</dbReference>
<dbReference type="CDD" id="cd19532">
    <property type="entry name" value="C_PKS-NRPS"/>
    <property type="match status" value="1"/>
</dbReference>
<evidence type="ECO:0000259" key="13">
    <source>
        <dbReference type="PROSITE" id="PS52019"/>
    </source>
</evidence>
<evidence type="ECO:0000256" key="6">
    <source>
        <dbReference type="ARBA" id="ARBA00022737"/>
    </source>
</evidence>
<evidence type="ECO:0000259" key="12">
    <source>
        <dbReference type="PROSITE" id="PS52004"/>
    </source>
</evidence>
<dbReference type="GO" id="GO:0016874">
    <property type="term" value="F:ligase activity"/>
    <property type="evidence" value="ECO:0007669"/>
    <property type="project" value="UniProtKB-KW"/>
</dbReference>
<dbReference type="Pfam" id="PF00109">
    <property type="entry name" value="ketoacyl-synt"/>
    <property type="match status" value="1"/>
</dbReference>
<feature type="domain" description="Carrier" evidence="11">
    <location>
        <begin position="3623"/>
        <end position="3703"/>
    </location>
</feature>
<evidence type="ECO:0000256" key="5">
    <source>
        <dbReference type="ARBA" id="ARBA00022679"/>
    </source>
</evidence>
<dbReference type="SUPFAM" id="SSF56801">
    <property type="entry name" value="Acetyl-CoA synthetase-like"/>
    <property type="match status" value="1"/>
</dbReference>
<feature type="compositionally biased region" description="Polar residues" evidence="10">
    <location>
        <begin position="2484"/>
        <end position="2536"/>
    </location>
</feature>
<dbReference type="Pfam" id="PF00698">
    <property type="entry name" value="Acyl_transf_1"/>
    <property type="match status" value="1"/>
</dbReference>
<comment type="similarity">
    <text evidence="8">In the C-terminal section; belongs to the NRP synthetase family.</text>
</comment>
<evidence type="ECO:0000256" key="3">
    <source>
        <dbReference type="ARBA" id="ARBA00022598"/>
    </source>
</evidence>
<dbReference type="Pfam" id="PF00550">
    <property type="entry name" value="PP-binding"/>
    <property type="match status" value="1"/>
</dbReference>
<dbReference type="CDD" id="cd05930">
    <property type="entry name" value="A_NRPS"/>
    <property type="match status" value="1"/>
</dbReference>
<dbReference type="InterPro" id="IPR014030">
    <property type="entry name" value="Ketoacyl_synth_N"/>
</dbReference>